<evidence type="ECO:0000259" key="1">
    <source>
        <dbReference type="Pfam" id="PF21758"/>
    </source>
</evidence>
<proteinExistence type="predicted"/>
<dbReference type="AlphaFoldDB" id="A0A174H9T9"/>
<sequence length="121" mass="12919">MLKEELFDGLSIICEAIRMGKDYTLAVYGGDTPHAGSVVMTVARPSLTGEGIGVTTSVLTGAGHKDDIIARLFSEALAKAQNCTVVCSCGIHVENLRPEQLEIVLEKCGDLLQRLLGEESE</sequence>
<evidence type="ECO:0000313" key="2">
    <source>
        <dbReference type="EMBL" id="CUO71021.1"/>
    </source>
</evidence>
<dbReference type="Proteomes" id="UP000095544">
    <property type="component" value="Unassembled WGS sequence"/>
</dbReference>
<dbReference type="InterPro" id="IPR048844">
    <property type="entry name" value="LpdD_chaperone-like"/>
</dbReference>
<dbReference type="RefSeq" id="WP_055153991.1">
    <property type="nucleotide sequence ID" value="NZ_CYZU01000030.1"/>
</dbReference>
<reference evidence="2 3" key="1">
    <citation type="submission" date="2015-09" db="EMBL/GenBank/DDBJ databases">
        <authorList>
            <consortium name="Pathogen Informatics"/>
        </authorList>
    </citation>
    <scope>NUCLEOTIDE SEQUENCE [LARGE SCALE GENOMIC DNA]</scope>
    <source>
        <strain evidence="2 3">2789STDY5834876</strain>
    </source>
</reference>
<accession>A0A174H9T9</accession>
<dbReference type="STRING" id="39482.ERS852491_03039"/>
<name>A0A174H9T9_9FIRM</name>
<gene>
    <name evidence="2" type="ORF">ERS852491_03039</name>
</gene>
<organism evidence="2 3">
    <name type="scientific">Faecalicatena contorta</name>
    <dbReference type="NCBI Taxonomy" id="39482"/>
    <lineage>
        <taxon>Bacteria</taxon>
        <taxon>Bacillati</taxon>
        <taxon>Bacillota</taxon>
        <taxon>Clostridia</taxon>
        <taxon>Lachnospirales</taxon>
        <taxon>Lachnospiraceae</taxon>
        <taxon>Faecalicatena</taxon>
    </lineage>
</organism>
<dbReference type="Pfam" id="PF21758">
    <property type="entry name" value="PAC_bac"/>
    <property type="match status" value="1"/>
</dbReference>
<dbReference type="EMBL" id="CYZU01000030">
    <property type="protein sequence ID" value="CUO71021.1"/>
    <property type="molecule type" value="Genomic_DNA"/>
</dbReference>
<evidence type="ECO:0000313" key="3">
    <source>
        <dbReference type="Proteomes" id="UP000095544"/>
    </source>
</evidence>
<feature type="domain" description="Prenylated flavin chaperone LpdD-like" evidence="1">
    <location>
        <begin position="9"/>
        <end position="116"/>
    </location>
</feature>
<dbReference type="OrthoDB" id="5878625at2"/>
<protein>
    <recommendedName>
        <fullName evidence="1">Prenylated flavin chaperone LpdD-like domain-containing protein</fullName>
    </recommendedName>
</protein>